<keyword evidence="3" id="KW-0808">Transferase</keyword>
<dbReference type="Proteomes" id="UP000038010">
    <property type="component" value="Unassembled WGS sequence"/>
</dbReference>
<reference evidence="3 4" key="1">
    <citation type="submission" date="2015-06" db="EMBL/GenBank/DDBJ databases">
        <title>Draft genome of the ant-associated black yeast Phialophora attae CBS 131958.</title>
        <authorList>
            <person name="Moreno L.F."/>
            <person name="Stielow B.J."/>
            <person name="de Hoog S."/>
            <person name="Vicente V.A."/>
            <person name="Weiss V.A."/>
            <person name="de Vries M."/>
            <person name="Cruz L.M."/>
            <person name="Souza E.M."/>
        </authorList>
    </citation>
    <scope>NUCLEOTIDE SEQUENCE [LARGE SCALE GENOMIC DNA]</scope>
    <source>
        <strain evidence="3 4">CBS 131958</strain>
    </source>
</reference>
<dbReference type="Gene3D" id="3.40.250.10">
    <property type="entry name" value="Rhodanese-like domain"/>
    <property type="match status" value="1"/>
</dbReference>
<dbReference type="InterPro" id="IPR036873">
    <property type="entry name" value="Rhodanese-like_dom_sf"/>
</dbReference>
<dbReference type="SMART" id="SM00450">
    <property type="entry name" value="RHOD"/>
    <property type="match status" value="1"/>
</dbReference>
<dbReference type="STRING" id="1664694.A0A0N0NQL8"/>
<evidence type="ECO:0000313" key="3">
    <source>
        <dbReference type="EMBL" id="KPI44058.1"/>
    </source>
</evidence>
<dbReference type="InterPro" id="IPR001763">
    <property type="entry name" value="Rhodanese-like_dom"/>
</dbReference>
<dbReference type="GeneID" id="28738811"/>
<dbReference type="PROSITE" id="PS50206">
    <property type="entry name" value="RHODANESE_3"/>
    <property type="match status" value="1"/>
</dbReference>
<dbReference type="AlphaFoldDB" id="A0A0N0NQL8"/>
<dbReference type="SUPFAM" id="SSF52821">
    <property type="entry name" value="Rhodanese/Cell cycle control phosphatase"/>
    <property type="match status" value="1"/>
</dbReference>
<dbReference type="RefSeq" id="XP_018004021.1">
    <property type="nucleotide sequence ID" value="XM_018146931.1"/>
</dbReference>
<proteinExistence type="predicted"/>
<organism evidence="3 4">
    <name type="scientific">Cyphellophora attinorum</name>
    <dbReference type="NCBI Taxonomy" id="1664694"/>
    <lineage>
        <taxon>Eukaryota</taxon>
        <taxon>Fungi</taxon>
        <taxon>Dikarya</taxon>
        <taxon>Ascomycota</taxon>
        <taxon>Pezizomycotina</taxon>
        <taxon>Eurotiomycetes</taxon>
        <taxon>Chaetothyriomycetidae</taxon>
        <taxon>Chaetothyriales</taxon>
        <taxon>Cyphellophoraceae</taxon>
        <taxon>Cyphellophora</taxon>
    </lineage>
</organism>
<sequence>MASKSAATPLARFSRLPLLTSATTTQQVPRLTARCCTTATTAQPSRTAAASQSRVSAPIRHSALPNIIGRDYSTSPISRKEAPPPSSSQPPPQPTELKPPTLYTYPEIASLSSSPDPSRILIDVREPSELLATGTIPSAKNIPIKSSADSFFLSPEEFEEKYGWERPGEDTEVVFFCKAGVRSKAAAGLAQQAGFGGRVGEYGGSWVDWEANNGKIEKI</sequence>
<dbReference type="VEuPathDB" id="FungiDB:AB675_6627"/>
<gene>
    <name evidence="3" type="ORF">AB675_6627</name>
</gene>
<feature type="compositionally biased region" description="Pro residues" evidence="1">
    <location>
        <begin position="83"/>
        <end position="94"/>
    </location>
</feature>
<feature type="domain" description="Rhodanese" evidence="2">
    <location>
        <begin position="115"/>
        <end position="218"/>
    </location>
</feature>
<evidence type="ECO:0000259" key="2">
    <source>
        <dbReference type="PROSITE" id="PS50206"/>
    </source>
</evidence>
<dbReference type="PANTHER" id="PTHR44086">
    <property type="entry name" value="THIOSULFATE SULFURTRANSFERASE RDL2, MITOCHONDRIAL-RELATED"/>
    <property type="match status" value="1"/>
</dbReference>
<dbReference type="PANTHER" id="PTHR44086:SF10">
    <property type="entry name" value="THIOSULFATE SULFURTRANSFERASE_RHODANESE-LIKE DOMAIN-CONTAINING PROTEIN 3"/>
    <property type="match status" value="1"/>
</dbReference>
<dbReference type="EMBL" id="LFJN01000004">
    <property type="protein sequence ID" value="KPI44058.1"/>
    <property type="molecule type" value="Genomic_DNA"/>
</dbReference>
<feature type="region of interest" description="Disordered" evidence="1">
    <location>
        <begin position="39"/>
        <end position="101"/>
    </location>
</feature>
<evidence type="ECO:0000256" key="1">
    <source>
        <dbReference type="SAM" id="MobiDB-lite"/>
    </source>
</evidence>
<keyword evidence="4" id="KW-1185">Reference proteome</keyword>
<name>A0A0N0NQL8_9EURO</name>
<dbReference type="Pfam" id="PF00581">
    <property type="entry name" value="Rhodanese"/>
    <property type="match status" value="1"/>
</dbReference>
<protein>
    <submittedName>
        <fullName evidence="3">Putative thiosulfate sulfurtransferase, mitochondrial</fullName>
    </submittedName>
</protein>
<dbReference type="GO" id="GO:0005739">
    <property type="term" value="C:mitochondrion"/>
    <property type="evidence" value="ECO:0007669"/>
    <property type="project" value="TreeGrafter"/>
</dbReference>
<accession>A0A0N0NQL8</accession>
<dbReference type="OrthoDB" id="566238at2759"/>
<feature type="compositionally biased region" description="Polar residues" evidence="1">
    <location>
        <begin position="43"/>
        <end position="55"/>
    </location>
</feature>
<comment type="caution">
    <text evidence="3">The sequence shown here is derived from an EMBL/GenBank/DDBJ whole genome shotgun (WGS) entry which is preliminary data.</text>
</comment>
<evidence type="ECO:0000313" key="4">
    <source>
        <dbReference type="Proteomes" id="UP000038010"/>
    </source>
</evidence>
<dbReference type="GO" id="GO:0004792">
    <property type="term" value="F:thiosulfate-cyanide sulfurtransferase activity"/>
    <property type="evidence" value="ECO:0007669"/>
    <property type="project" value="TreeGrafter"/>
</dbReference>